<evidence type="ECO:0000256" key="4">
    <source>
        <dbReference type="ARBA" id="ARBA00022833"/>
    </source>
</evidence>
<organism evidence="7 8">
    <name type="scientific">Limulus polyphemus</name>
    <name type="common">Atlantic horseshoe crab</name>
    <dbReference type="NCBI Taxonomy" id="6850"/>
    <lineage>
        <taxon>Eukaryota</taxon>
        <taxon>Metazoa</taxon>
        <taxon>Ecdysozoa</taxon>
        <taxon>Arthropoda</taxon>
        <taxon>Chelicerata</taxon>
        <taxon>Merostomata</taxon>
        <taxon>Xiphosura</taxon>
        <taxon>Limulidae</taxon>
        <taxon>Limulus</taxon>
    </lineage>
</organism>
<dbReference type="InterPro" id="IPR000268">
    <property type="entry name" value="RPABC5/Rpb10"/>
</dbReference>
<protein>
    <recommendedName>
        <fullName evidence="1">DNA-directed RNA polymerases I, II, and III subunit RPABC5</fullName>
    </recommendedName>
</protein>
<dbReference type="PANTHER" id="PTHR23431:SF3">
    <property type="entry name" value="DNA-DIRECTED RNA POLYMERASES I, II, AND III SUBUNIT RPABC5"/>
    <property type="match status" value="1"/>
</dbReference>
<reference evidence="8" key="1">
    <citation type="submission" date="2025-08" db="UniProtKB">
        <authorList>
            <consortium name="RefSeq"/>
        </authorList>
    </citation>
    <scope>IDENTIFICATION</scope>
    <source>
        <tissue evidence="8">Muscle</tissue>
    </source>
</reference>
<accession>A0ABM1T0Z8</accession>
<evidence type="ECO:0000256" key="5">
    <source>
        <dbReference type="ARBA" id="ARBA00023163"/>
    </source>
</evidence>
<dbReference type="Proteomes" id="UP000694941">
    <property type="component" value="Unplaced"/>
</dbReference>
<dbReference type="RefSeq" id="XP_022249554.1">
    <property type="nucleotide sequence ID" value="XM_022393846.1"/>
</dbReference>
<name>A0ABM1T0Z8_LIMPO</name>
<keyword evidence="4" id="KW-0862">Zinc</keyword>
<dbReference type="PANTHER" id="PTHR23431">
    <property type="entry name" value="DNA-DIRECTED RNA POLYMERASES I, II, AND III SUBUNIT RPABC5 FAMILY MEMBER"/>
    <property type="match status" value="1"/>
</dbReference>
<evidence type="ECO:0000313" key="8">
    <source>
        <dbReference type="RefSeq" id="XP_022249554.1"/>
    </source>
</evidence>
<dbReference type="HAMAP" id="MF_00250">
    <property type="entry name" value="RNApol_arch_Rpo10"/>
    <property type="match status" value="1"/>
</dbReference>
<keyword evidence="5" id="KW-0804">Transcription</keyword>
<proteinExistence type="inferred from homology"/>
<evidence type="ECO:0000256" key="6">
    <source>
        <dbReference type="ARBA" id="ARBA00025720"/>
    </source>
</evidence>
<dbReference type="InterPro" id="IPR020789">
    <property type="entry name" value="RNA_pol_suN_Zn-BS"/>
</dbReference>
<keyword evidence="3" id="KW-0479">Metal-binding</keyword>
<evidence type="ECO:0000256" key="2">
    <source>
        <dbReference type="ARBA" id="ARBA00022478"/>
    </source>
</evidence>
<dbReference type="PROSITE" id="PS01112">
    <property type="entry name" value="RNA_POL_N_8KD"/>
    <property type="match status" value="1"/>
</dbReference>
<evidence type="ECO:0000313" key="7">
    <source>
        <dbReference type="Proteomes" id="UP000694941"/>
    </source>
</evidence>
<dbReference type="InterPro" id="IPR023580">
    <property type="entry name" value="RNA_pol_su_RPB10"/>
</dbReference>
<sequence length="94" mass="10715">MYSLLGHGLPVFTILHISYHLCLSEKEMIIPVRCFTCGKVIGNKWEAYLGLLQAEYTEGDALDALGLKRYCCRRMLLGHVDLIEKLLNYAPLEK</sequence>
<gene>
    <name evidence="8" type="primary">LOC111087387</name>
</gene>
<dbReference type="GO" id="GO:0000428">
    <property type="term" value="C:DNA-directed RNA polymerase complex"/>
    <property type="evidence" value="ECO:0007669"/>
    <property type="project" value="UniProtKB-KW"/>
</dbReference>
<keyword evidence="2 8" id="KW-0240">DNA-directed RNA polymerase</keyword>
<evidence type="ECO:0000256" key="1">
    <source>
        <dbReference type="ARBA" id="ARBA00020813"/>
    </source>
</evidence>
<dbReference type="GeneID" id="111087387"/>
<dbReference type="Pfam" id="PF01194">
    <property type="entry name" value="RNA_pol_N"/>
    <property type="match status" value="1"/>
</dbReference>
<comment type="similarity">
    <text evidence="6">Belongs to the archaeal Rpo10/eukaryotic RPB10 RNA polymerase subunit family.</text>
</comment>
<dbReference type="SUPFAM" id="SSF46924">
    <property type="entry name" value="RNA polymerase subunit RPB10"/>
    <property type="match status" value="1"/>
</dbReference>
<dbReference type="Gene3D" id="1.10.10.60">
    <property type="entry name" value="Homeodomain-like"/>
    <property type="match status" value="1"/>
</dbReference>
<dbReference type="NCBIfam" id="NF003089">
    <property type="entry name" value="PRK04016.1"/>
    <property type="match status" value="1"/>
</dbReference>
<evidence type="ECO:0000256" key="3">
    <source>
        <dbReference type="ARBA" id="ARBA00022723"/>
    </source>
</evidence>
<keyword evidence="7" id="KW-1185">Reference proteome</keyword>